<dbReference type="KEGG" id="ota:OT_ostta15g02207"/>
<evidence type="ECO:0000313" key="2">
    <source>
        <dbReference type="EMBL" id="CEG01825.1"/>
    </source>
</evidence>
<dbReference type="InterPro" id="IPR000644">
    <property type="entry name" value="CBS_dom"/>
</dbReference>
<feature type="domain" description="CBS" evidence="1">
    <location>
        <begin position="173"/>
        <end position="227"/>
    </location>
</feature>
<dbReference type="RefSeq" id="XP_003083370.2">
    <property type="nucleotide sequence ID" value="XM_003083322.2"/>
</dbReference>
<keyword evidence="3" id="KW-1185">Reference proteome</keyword>
<reference evidence="3" key="1">
    <citation type="journal article" date="2006" name="Proc. Natl. Acad. Sci. U.S.A.">
        <title>Genome analysis of the smallest free-living eukaryote Ostreococcus tauri unveils many unique features.</title>
        <authorList>
            <person name="Derelle E."/>
            <person name="Ferraz C."/>
            <person name="Rombauts S."/>
            <person name="Rouze P."/>
            <person name="Worden A.Z."/>
            <person name="Robbens S."/>
            <person name="Partensky F."/>
            <person name="Degroeve S."/>
            <person name="Echeynie S."/>
            <person name="Cooke R."/>
            <person name="Saeys Y."/>
            <person name="Wuyts J."/>
            <person name="Jabbari K."/>
            <person name="Bowler C."/>
            <person name="Panaud O."/>
            <person name="Piegu B."/>
            <person name="Ball S.G."/>
            <person name="Ral J.-P."/>
            <person name="Bouget F.-Y."/>
            <person name="Piganeau G."/>
            <person name="De Baets B."/>
            <person name="Picard A."/>
            <person name="Delseny M."/>
            <person name="Demaille J."/>
            <person name="Van de Peer Y."/>
            <person name="Moreau H."/>
        </authorList>
    </citation>
    <scope>NUCLEOTIDE SEQUENCE [LARGE SCALE GENOMIC DNA]</scope>
    <source>
        <strain evidence="3">OTTH 0595 / CCAP 157/2 / RCC745</strain>
    </source>
</reference>
<name>A0A096PB43_OSTTA</name>
<dbReference type="GeneID" id="9830834"/>
<accession>A0A096PB43</accession>
<dbReference type="Gene3D" id="3.10.580.10">
    <property type="entry name" value="CBS-domain"/>
    <property type="match status" value="1"/>
</dbReference>
<dbReference type="SUPFAM" id="SSF54631">
    <property type="entry name" value="CBS-domain pair"/>
    <property type="match status" value="1"/>
</dbReference>
<dbReference type="InParanoid" id="A0A096PB43"/>
<dbReference type="Pfam" id="PF00571">
    <property type="entry name" value="CBS"/>
    <property type="match status" value="1"/>
</dbReference>
<dbReference type="OrthoDB" id="449052at2759"/>
<organism evidence="2 3">
    <name type="scientific">Ostreococcus tauri</name>
    <name type="common">Marine green alga</name>
    <dbReference type="NCBI Taxonomy" id="70448"/>
    <lineage>
        <taxon>Eukaryota</taxon>
        <taxon>Viridiplantae</taxon>
        <taxon>Chlorophyta</taxon>
        <taxon>Mamiellophyceae</taxon>
        <taxon>Mamiellales</taxon>
        <taxon>Bathycoccaceae</taxon>
        <taxon>Ostreococcus</taxon>
    </lineage>
</organism>
<comment type="caution">
    <text evidence="2">The sequence shown here is derived from an EMBL/GenBank/DDBJ whole genome shotgun (WGS) entry which is preliminary data.</text>
</comment>
<dbReference type="Proteomes" id="UP000009170">
    <property type="component" value="Unassembled WGS sequence"/>
</dbReference>
<dbReference type="InterPro" id="IPR046342">
    <property type="entry name" value="CBS_dom_sf"/>
</dbReference>
<dbReference type="EMBL" id="CAID01000015">
    <property type="protein sequence ID" value="CEG01825.1"/>
    <property type="molecule type" value="Genomic_DNA"/>
</dbReference>
<protein>
    <submittedName>
        <fullName evidence="2">CBS domain</fullName>
    </submittedName>
</protein>
<sequence>MSMIEMEESKTSTMNLLDVCALMSRSRSVVVVLKNGVISEVVTKFDVCRFLAEKMAVLGEVANVPAASIFESKRIVSELFTVTAQRCVERMLAADVSAIALADERVAPTEYIGCFSFNDFRRIDTPRDLSAMRSMSVIEFVSRKRVDTFVDGGGSAIPFESGRFDQLTHHYIELVYIKSDATLSELLTEFAERGIHHVFILACSKPACSESPDAYGVVTPTDVVARLAPR</sequence>
<gene>
    <name evidence="2" type="ORF">OT_ostta15g02207</name>
</gene>
<dbReference type="AlphaFoldDB" id="A0A096PB43"/>
<reference evidence="2 3" key="2">
    <citation type="journal article" date="2014" name="BMC Genomics">
        <title>An improved genome of the model marine alga Ostreococcus tauri unfolds by assessing Illumina de novo assemblies.</title>
        <authorList>
            <person name="Blanc-Mathieu R."/>
            <person name="Verhelst B."/>
            <person name="Derelle E."/>
            <person name="Rombauts S."/>
            <person name="Bouget F.Y."/>
            <person name="Carre I."/>
            <person name="Chateau A."/>
            <person name="Eyre-Walker A."/>
            <person name="Grimsley N."/>
            <person name="Moreau H."/>
            <person name="Piegu B."/>
            <person name="Rivals E."/>
            <person name="Schackwitz W."/>
            <person name="Van de Peer Y."/>
            <person name="Piganeau G."/>
        </authorList>
    </citation>
    <scope>NUCLEOTIDE SEQUENCE [LARGE SCALE GENOMIC DNA]</scope>
    <source>
        <strain evidence="3">OTTH 0595 / CCAP 157/2 / RCC745</strain>
    </source>
</reference>
<evidence type="ECO:0000259" key="1">
    <source>
        <dbReference type="Pfam" id="PF00571"/>
    </source>
</evidence>
<proteinExistence type="predicted"/>
<evidence type="ECO:0000313" key="3">
    <source>
        <dbReference type="Proteomes" id="UP000009170"/>
    </source>
</evidence>